<dbReference type="AlphaFoldDB" id="A0AAV4I7J6"/>
<dbReference type="SUPFAM" id="SSF56112">
    <property type="entry name" value="Protein kinase-like (PK-like)"/>
    <property type="match status" value="1"/>
</dbReference>
<evidence type="ECO:0000313" key="2">
    <source>
        <dbReference type="EMBL" id="GFS06242.1"/>
    </source>
</evidence>
<feature type="domain" description="Protein kinase" evidence="1">
    <location>
        <begin position="1"/>
        <end position="90"/>
    </location>
</feature>
<evidence type="ECO:0000313" key="3">
    <source>
        <dbReference type="Proteomes" id="UP000762676"/>
    </source>
</evidence>
<sequence length="90" mass="10077">MGYLPPEKTEDATKQDKLDPFKSDIYAIGVMFWCLVSGEDPEQGADLLERLAATDVNLSQSQRLTLKRLLEPNPEKRPCACQVVKMLSGH</sequence>
<protein>
    <submittedName>
        <fullName evidence="2">AGC family protein kinase</fullName>
    </submittedName>
</protein>
<evidence type="ECO:0000259" key="1">
    <source>
        <dbReference type="PROSITE" id="PS50011"/>
    </source>
</evidence>
<accession>A0AAV4I7J6</accession>
<comment type="caution">
    <text evidence="2">The sequence shown here is derived from an EMBL/GenBank/DDBJ whole genome shotgun (WGS) entry which is preliminary data.</text>
</comment>
<dbReference type="InterPro" id="IPR011009">
    <property type="entry name" value="Kinase-like_dom_sf"/>
</dbReference>
<keyword evidence="3" id="KW-1185">Reference proteome</keyword>
<reference evidence="2 3" key="1">
    <citation type="journal article" date="2021" name="Elife">
        <title>Chloroplast acquisition without the gene transfer in kleptoplastic sea slugs, Plakobranchus ocellatus.</title>
        <authorList>
            <person name="Maeda T."/>
            <person name="Takahashi S."/>
            <person name="Yoshida T."/>
            <person name="Shimamura S."/>
            <person name="Takaki Y."/>
            <person name="Nagai Y."/>
            <person name="Toyoda A."/>
            <person name="Suzuki Y."/>
            <person name="Arimoto A."/>
            <person name="Ishii H."/>
            <person name="Satoh N."/>
            <person name="Nishiyama T."/>
            <person name="Hasebe M."/>
            <person name="Maruyama T."/>
            <person name="Minagawa J."/>
            <person name="Obokata J."/>
            <person name="Shigenobu S."/>
        </authorList>
    </citation>
    <scope>NUCLEOTIDE SEQUENCE [LARGE SCALE GENOMIC DNA]</scope>
</reference>
<proteinExistence type="predicted"/>
<name>A0AAV4I7J6_9GAST</name>
<dbReference type="Gene3D" id="1.10.510.10">
    <property type="entry name" value="Transferase(Phosphotransferase) domain 1"/>
    <property type="match status" value="1"/>
</dbReference>
<keyword evidence="2" id="KW-0808">Transferase</keyword>
<organism evidence="2 3">
    <name type="scientific">Elysia marginata</name>
    <dbReference type="NCBI Taxonomy" id="1093978"/>
    <lineage>
        <taxon>Eukaryota</taxon>
        <taxon>Metazoa</taxon>
        <taxon>Spiralia</taxon>
        <taxon>Lophotrochozoa</taxon>
        <taxon>Mollusca</taxon>
        <taxon>Gastropoda</taxon>
        <taxon>Heterobranchia</taxon>
        <taxon>Euthyneura</taxon>
        <taxon>Panpulmonata</taxon>
        <taxon>Sacoglossa</taxon>
        <taxon>Placobranchoidea</taxon>
        <taxon>Plakobranchidae</taxon>
        <taxon>Elysia</taxon>
    </lineage>
</organism>
<dbReference type="InterPro" id="IPR000719">
    <property type="entry name" value="Prot_kinase_dom"/>
</dbReference>
<dbReference type="Proteomes" id="UP000762676">
    <property type="component" value="Unassembled WGS sequence"/>
</dbReference>
<gene>
    <name evidence="2" type="ORF">ElyMa_001219100</name>
</gene>
<keyword evidence="2" id="KW-0418">Kinase</keyword>
<dbReference type="GO" id="GO:0005524">
    <property type="term" value="F:ATP binding"/>
    <property type="evidence" value="ECO:0007669"/>
    <property type="project" value="InterPro"/>
</dbReference>
<dbReference type="PROSITE" id="PS50011">
    <property type="entry name" value="PROTEIN_KINASE_DOM"/>
    <property type="match status" value="1"/>
</dbReference>
<dbReference type="GO" id="GO:0004672">
    <property type="term" value="F:protein kinase activity"/>
    <property type="evidence" value="ECO:0007669"/>
    <property type="project" value="InterPro"/>
</dbReference>
<dbReference type="EMBL" id="BMAT01002409">
    <property type="protein sequence ID" value="GFS06242.1"/>
    <property type="molecule type" value="Genomic_DNA"/>
</dbReference>